<keyword evidence="4 10" id="KW-0812">Transmembrane</keyword>
<dbReference type="FunFam" id="3.90.550.50:FF:000004">
    <property type="entry name" value="Hexosyltransferase"/>
    <property type="match status" value="1"/>
</dbReference>
<evidence type="ECO:0000313" key="12">
    <source>
        <dbReference type="Proteomes" id="UP000050794"/>
    </source>
</evidence>
<reference evidence="11 12" key="2">
    <citation type="submission" date="2018-11" db="EMBL/GenBank/DDBJ databases">
        <authorList>
            <consortium name="Pathogen Informatics"/>
        </authorList>
    </citation>
    <scope>NUCLEOTIDE SEQUENCE [LARGE SCALE GENOMIC DNA]</scope>
</reference>
<accession>A0A183UNQ5</accession>
<evidence type="ECO:0000256" key="7">
    <source>
        <dbReference type="ARBA" id="ARBA00023034"/>
    </source>
</evidence>
<keyword evidence="12" id="KW-1185">Reference proteome</keyword>
<dbReference type="SUPFAM" id="SSF53448">
    <property type="entry name" value="Nucleotide-diphospho-sugar transferases"/>
    <property type="match status" value="2"/>
</dbReference>
<dbReference type="Pfam" id="PF05679">
    <property type="entry name" value="CHGN"/>
    <property type="match status" value="1"/>
</dbReference>
<proteinExistence type="inferred from homology"/>
<feature type="transmembrane region" description="Helical" evidence="10">
    <location>
        <begin position="44"/>
        <end position="65"/>
    </location>
</feature>
<dbReference type="PANTHER" id="PTHR12369">
    <property type="entry name" value="CHONDROITIN SYNTHASE"/>
    <property type="match status" value="1"/>
</dbReference>
<dbReference type="Gene3D" id="3.90.550.50">
    <property type="match status" value="1"/>
</dbReference>
<evidence type="ECO:0000256" key="6">
    <source>
        <dbReference type="ARBA" id="ARBA00022989"/>
    </source>
</evidence>
<comment type="similarity">
    <text evidence="2 10">Belongs to the chondroitin N-acetylgalactosaminyltransferase family.</text>
</comment>
<evidence type="ECO:0000313" key="11">
    <source>
        <dbReference type="EMBL" id="VDM41446.1"/>
    </source>
</evidence>
<evidence type="ECO:0000313" key="13">
    <source>
        <dbReference type="WBParaSite" id="TCNE_0001012501-mRNA-1"/>
    </source>
</evidence>
<organism evidence="12 13">
    <name type="scientific">Toxocara canis</name>
    <name type="common">Canine roundworm</name>
    <dbReference type="NCBI Taxonomy" id="6265"/>
    <lineage>
        <taxon>Eukaryota</taxon>
        <taxon>Metazoa</taxon>
        <taxon>Ecdysozoa</taxon>
        <taxon>Nematoda</taxon>
        <taxon>Chromadorea</taxon>
        <taxon>Rhabditida</taxon>
        <taxon>Spirurina</taxon>
        <taxon>Ascaridomorpha</taxon>
        <taxon>Ascaridoidea</taxon>
        <taxon>Toxocaridae</taxon>
        <taxon>Toxocara</taxon>
    </lineage>
</organism>
<keyword evidence="9" id="KW-0325">Glycoprotein</keyword>
<dbReference type="WBParaSite" id="TCNE_0001012501-mRNA-1">
    <property type="protein sequence ID" value="TCNE_0001012501-mRNA-1"/>
    <property type="gene ID" value="TCNE_0001012501"/>
</dbReference>
<evidence type="ECO:0000256" key="2">
    <source>
        <dbReference type="ARBA" id="ARBA00009239"/>
    </source>
</evidence>
<name>A0A183UNQ5_TOXCA</name>
<protein>
    <recommendedName>
        <fullName evidence="10">Hexosyltransferase</fullName>
        <ecNumber evidence="10">2.4.1.-</ecNumber>
    </recommendedName>
</protein>
<sequence length="769" mass="87470">MTLSHITSQQLIVTSPKAVAPAAAISLASRDNKMMFWRKGRLRISRSTLVCLFGMVFGMTGTLMLTTVRRVPHTSYCDGVVTQPKQPRLLLVGVMTAAKYVDTRAYNVWKTWGQHIPGKILFFVAEHTTSVHSGMPLVQLKGVNDVYPPQKKSFAMLKWMADNHLNDFDWFMRADDDLYVRVDKLEQLLRSLDSDKAQLLGQAGLGNTAEYGQLALGQQDNYCMGGPGVVMSRETLRVLAPYLRSCLMEMLTTHEDVELGRCIRKHVGVACTWNYEMRTLFHNNQTVPHAYQGGVSELRRAITLHPIKRPSIMLRMHAHNRALRLATLRSRRITLLGDLPITKSPSLTRHIANTTRDLKHWDFISSNSILFCAGQVNCPRHTVDLSIRNAIGEVVTQLFDEFNSNARQRGRVLQFQNIQYGYMRVEPRFGVDYVLDMILWFKKFRPPHRATLSVRRHAYVQQTFGSLEVTSDAMLRERLRQRINKVIRMRKMNGSEEADWSKVSLPPERSHIFIVLPLCGRADTFKRFSNHLRNICQVRNRFSLIVVLFDSSSEEDSAIVATLKELHNDIDVQDLIDSGRFVEVIEMGRAPFSRGIALSRGAASLPPDALMFFTDVDMLFTCETLDRIRLNTIRGAQVYFPIVFSEYSPETWSDSDRLLSDAFHYGRRRGYFRHFGFGLVSLYRGDLDLVGGLNLNIKGWGMEDVDLFEKCVRSPLRVLRAPDPGLVHIYHTIRCADSMPQAQHAMCTGSKAASLASLDSLVDQISMYS</sequence>
<reference evidence="13" key="1">
    <citation type="submission" date="2016-06" db="UniProtKB">
        <authorList>
            <consortium name="WormBaseParasite"/>
        </authorList>
    </citation>
    <scope>IDENTIFICATION</scope>
</reference>
<dbReference type="InterPro" id="IPR008428">
    <property type="entry name" value="Chond_GalNAc"/>
</dbReference>
<dbReference type="GO" id="GO:0032580">
    <property type="term" value="C:Golgi cisterna membrane"/>
    <property type="evidence" value="ECO:0007669"/>
    <property type="project" value="UniProtKB-SubCell"/>
</dbReference>
<evidence type="ECO:0000256" key="10">
    <source>
        <dbReference type="RuleBase" id="RU364016"/>
    </source>
</evidence>
<dbReference type="PANTHER" id="PTHR12369:SF11">
    <property type="entry name" value="HEXOSYLTRANSFERASE"/>
    <property type="match status" value="1"/>
</dbReference>
<gene>
    <name evidence="11" type="ORF">TCNE_LOCUS10125</name>
</gene>
<comment type="subcellular location">
    <subcellularLocation>
        <location evidence="1 10">Golgi apparatus</location>
        <location evidence="1 10">Golgi stack membrane</location>
        <topology evidence="1 10">Single-pass type II membrane protein</topology>
    </subcellularLocation>
</comment>
<keyword evidence="5 10" id="KW-0735">Signal-anchor</keyword>
<evidence type="ECO:0000256" key="3">
    <source>
        <dbReference type="ARBA" id="ARBA00022679"/>
    </source>
</evidence>
<dbReference type="Gene3D" id="3.90.550.10">
    <property type="entry name" value="Spore Coat Polysaccharide Biosynthesis Protein SpsA, Chain A"/>
    <property type="match status" value="1"/>
</dbReference>
<keyword evidence="6 10" id="KW-1133">Transmembrane helix</keyword>
<keyword evidence="7 10" id="KW-0333">Golgi apparatus</keyword>
<dbReference type="AlphaFoldDB" id="A0A183UNQ5"/>
<evidence type="ECO:0000256" key="5">
    <source>
        <dbReference type="ARBA" id="ARBA00022968"/>
    </source>
</evidence>
<evidence type="ECO:0000256" key="4">
    <source>
        <dbReference type="ARBA" id="ARBA00022692"/>
    </source>
</evidence>
<dbReference type="InterPro" id="IPR051227">
    <property type="entry name" value="CS_glycosyltransferase"/>
</dbReference>
<dbReference type="InterPro" id="IPR029044">
    <property type="entry name" value="Nucleotide-diphossugar_trans"/>
</dbReference>
<dbReference type="EC" id="2.4.1.-" evidence="10"/>
<evidence type="ECO:0000256" key="9">
    <source>
        <dbReference type="ARBA" id="ARBA00023180"/>
    </source>
</evidence>
<evidence type="ECO:0000256" key="1">
    <source>
        <dbReference type="ARBA" id="ARBA00004447"/>
    </source>
</evidence>
<keyword evidence="3 10" id="KW-0808">Transferase</keyword>
<dbReference type="EMBL" id="UYWY01020394">
    <property type="protein sequence ID" value="VDM41446.1"/>
    <property type="molecule type" value="Genomic_DNA"/>
</dbReference>
<dbReference type="GO" id="GO:0047238">
    <property type="term" value="F:glucuronosyl-N-acetylgalactosaminyl-proteoglycan 4-beta-N-acetylgalactosaminyltransferase activity"/>
    <property type="evidence" value="ECO:0007669"/>
    <property type="project" value="TreeGrafter"/>
</dbReference>
<evidence type="ECO:0000256" key="8">
    <source>
        <dbReference type="ARBA" id="ARBA00023136"/>
    </source>
</evidence>
<dbReference type="Proteomes" id="UP000050794">
    <property type="component" value="Unassembled WGS sequence"/>
</dbReference>
<keyword evidence="8 10" id="KW-0472">Membrane</keyword>